<organism evidence="2 3">
    <name type="scientific">Chara braunii</name>
    <name type="common">Braun's stonewort</name>
    <dbReference type="NCBI Taxonomy" id="69332"/>
    <lineage>
        <taxon>Eukaryota</taxon>
        <taxon>Viridiplantae</taxon>
        <taxon>Streptophyta</taxon>
        <taxon>Charophyceae</taxon>
        <taxon>Charales</taxon>
        <taxon>Characeae</taxon>
        <taxon>Chara</taxon>
    </lineage>
</organism>
<dbReference type="AlphaFoldDB" id="A0A388KG63"/>
<sequence length="138" mass="14020">MAAACLRLASFPPCLTDATSVATRLSSSGGSSGSSGSGSVPSAVRKESAPNQVAFAKCSRNLTRGMTSWGPLRALLDGHGFQLDAKADVIEAGSFSNGVNWSKLGLWRWKLPAAAGVGSAVLAGDDSIADEEVIGPLL</sequence>
<reference evidence="2 3" key="1">
    <citation type="journal article" date="2018" name="Cell">
        <title>The Chara Genome: Secondary Complexity and Implications for Plant Terrestrialization.</title>
        <authorList>
            <person name="Nishiyama T."/>
            <person name="Sakayama H."/>
            <person name="Vries J.D."/>
            <person name="Buschmann H."/>
            <person name="Saint-Marcoux D."/>
            <person name="Ullrich K.K."/>
            <person name="Haas F.B."/>
            <person name="Vanderstraeten L."/>
            <person name="Becker D."/>
            <person name="Lang D."/>
            <person name="Vosolsobe S."/>
            <person name="Rombauts S."/>
            <person name="Wilhelmsson P.K.I."/>
            <person name="Janitza P."/>
            <person name="Kern R."/>
            <person name="Heyl A."/>
            <person name="Rumpler F."/>
            <person name="Villalobos L.I.A.C."/>
            <person name="Clay J.M."/>
            <person name="Skokan R."/>
            <person name="Toyoda A."/>
            <person name="Suzuki Y."/>
            <person name="Kagoshima H."/>
            <person name="Schijlen E."/>
            <person name="Tajeshwar N."/>
            <person name="Catarino B."/>
            <person name="Hetherington A.J."/>
            <person name="Saltykova A."/>
            <person name="Bonnot C."/>
            <person name="Breuninger H."/>
            <person name="Symeonidi A."/>
            <person name="Radhakrishnan G.V."/>
            <person name="Van Nieuwerburgh F."/>
            <person name="Deforce D."/>
            <person name="Chang C."/>
            <person name="Karol K.G."/>
            <person name="Hedrich R."/>
            <person name="Ulvskov P."/>
            <person name="Glockner G."/>
            <person name="Delwiche C.F."/>
            <person name="Petrasek J."/>
            <person name="Van de Peer Y."/>
            <person name="Friml J."/>
            <person name="Beilby M."/>
            <person name="Dolan L."/>
            <person name="Kohara Y."/>
            <person name="Sugano S."/>
            <person name="Fujiyama A."/>
            <person name="Delaux P.-M."/>
            <person name="Quint M."/>
            <person name="TheiBen G."/>
            <person name="Hagemann M."/>
            <person name="Harholt J."/>
            <person name="Dunand C."/>
            <person name="Zachgo S."/>
            <person name="Langdale J."/>
            <person name="Maumus F."/>
            <person name="Straeten D.V.D."/>
            <person name="Gould S.B."/>
            <person name="Rensing S.A."/>
        </authorList>
    </citation>
    <scope>NUCLEOTIDE SEQUENCE [LARGE SCALE GENOMIC DNA]</scope>
    <source>
        <strain evidence="2 3">S276</strain>
    </source>
</reference>
<dbReference type="Gramene" id="GBG69031">
    <property type="protein sequence ID" value="GBG69031"/>
    <property type="gene ID" value="CBR_g3729"/>
</dbReference>
<comment type="caution">
    <text evidence="2">The sequence shown here is derived from an EMBL/GenBank/DDBJ whole genome shotgun (WGS) entry which is preliminary data.</text>
</comment>
<evidence type="ECO:0000313" key="3">
    <source>
        <dbReference type="Proteomes" id="UP000265515"/>
    </source>
</evidence>
<feature type="region of interest" description="Disordered" evidence="1">
    <location>
        <begin position="25"/>
        <end position="50"/>
    </location>
</feature>
<accession>A0A388KG63</accession>
<protein>
    <submittedName>
        <fullName evidence="2">Uncharacterized protein</fullName>
    </submittedName>
</protein>
<gene>
    <name evidence="2" type="ORF">CBR_g3729</name>
</gene>
<name>A0A388KG63_CHABU</name>
<evidence type="ECO:0000256" key="1">
    <source>
        <dbReference type="SAM" id="MobiDB-lite"/>
    </source>
</evidence>
<evidence type="ECO:0000313" key="2">
    <source>
        <dbReference type="EMBL" id="GBG69031.1"/>
    </source>
</evidence>
<dbReference type="Proteomes" id="UP000265515">
    <property type="component" value="Unassembled WGS sequence"/>
</dbReference>
<proteinExistence type="predicted"/>
<keyword evidence="3" id="KW-1185">Reference proteome</keyword>
<dbReference type="EMBL" id="BFEA01000109">
    <property type="protein sequence ID" value="GBG69031.1"/>
    <property type="molecule type" value="Genomic_DNA"/>
</dbReference>